<dbReference type="InParanoid" id="G3PFK2"/>
<dbReference type="OMA" id="TRTHAYN"/>
<feature type="signal peptide" evidence="1">
    <location>
        <begin position="1"/>
        <end position="26"/>
    </location>
</feature>
<name>G3PFK2_GASAC</name>
<feature type="chain" id="PRO_5003449555" evidence="1">
    <location>
        <begin position="27"/>
        <end position="105"/>
    </location>
</feature>
<accession>G3PFK2</accession>
<protein>
    <submittedName>
        <fullName evidence="2">Uncharacterized protein</fullName>
    </submittedName>
</protein>
<evidence type="ECO:0000256" key="1">
    <source>
        <dbReference type="SAM" id="SignalP"/>
    </source>
</evidence>
<evidence type="ECO:0000313" key="2">
    <source>
        <dbReference type="Ensembl" id="ENSGACP00000016376.1"/>
    </source>
</evidence>
<dbReference type="Ensembl" id="ENSGACT00000016408.1">
    <property type="protein sequence ID" value="ENSGACP00000016376.1"/>
    <property type="gene ID" value="ENSGACG00000012389.1"/>
</dbReference>
<organism evidence="2">
    <name type="scientific">Gasterosteus aculeatus</name>
    <name type="common">Three-spined stickleback</name>
    <dbReference type="NCBI Taxonomy" id="69293"/>
    <lineage>
        <taxon>Eukaryota</taxon>
        <taxon>Metazoa</taxon>
        <taxon>Chordata</taxon>
        <taxon>Craniata</taxon>
        <taxon>Vertebrata</taxon>
        <taxon>Euteleostomi</taxon>
        <taxon>Actinopterygii</taxon>
        <taxon>Neopterygii</taxon>
        <taxon>Teleostei</taxon>
        <taxon>Neoteleostei</taxon>
        <taxon>Acanthomorphata</taxon>
        <taxon>Eupercaria</taxon>
        <taxon>Perciformes</taxon>
        <taxon>Cottioidei</taxon>
        <taxon>Gasterosteales</taxon>
        <taxon>Gasterosteidae</taxon>
        <taxon>Gasterosteus</taxon>
    </lineage>
</organism>
<dbReference type="AlphaFoldDB" id="G3PFK2"/>
<dbReference type="Bgee" id="ENSGACG00000012389">
    <property type="expression patterns" value="Expressed in pharyngeal gill and 13 other cell types or tissues"/>
</dbReference>
<keyword evidence="1" id="KW-0732">Signal</keyword>
<proteinExistence type="predicted"/>
<sequence>GGLWPPKKSALHPIFSLSLSLSLSHSSPLLSIKILSLPYVQKHTRTRTHTLLPTSQRRIGKTLIQQAHASTHTHTHAHVVRPSVRVNLGGPLCYVPSSSSSSPEQ</sequence>
<reference evidence="2" key="1">
    <citation type="submission" date="2006-01" db="EMBL/GenBank/DDBJ databases">
        <authorList>
            <person name="Lindblad-Toh K."/>
            <person name="Mauceli E."/>
            <person name="Grabherr M."/>
            <person name="Chang J.L."/>
            <person name="Lander E.S."/>
        </authorList>
    </citation>
    <scope>NUCLEOTIDE SEQUENCE [LARGE SCALE GENOMIC DNA]</scope>
</reference>
<reference evidence="2" key="2">
    <citation type="submission" date="2024-04" db="UniProtKB">
        <authorList>
            <consortium name="Ensembl"/>
        </authorList>
    </citation>
    <scope>IDENTIFICATION</scope>
</reference>